<dbReference type="PIRSF" id="PIRSF006816">
    <property type="entry name" value="Cyc3_hyd_g"/>
    <property type="match status" value="1"/>
</dbReference>
<dbReference type="GO" id="GO:0006221">
    <property type="term" value="P:pyrimidine nucleotide biosynthetic process"/>
    <property type="evidence" value="ECO:0007669"/>
    <property type="project" value="InterPro"/>
</dbReference>
<dbReference type="PRINTS" id="PR00371">
    <property type="entry name" value="FPNCR"/>
</dbReference>
<dbReference type="Gene3D" id="2.40.30.10">
    <property type="entry name" value="Translation factors"/>
    <property type="match status" value="1"/>
</dbReference>
<sequence>MTEVAAWPSASSPMAPVPHSVRSRVVENFESATIHLEPLEQRLAPPTPGQFMMLYAFGVGEIAMSVSSVPSHADDTLGHTIRLVGAVSRALHDAEVGTVVGVRGPFGTDWGLESCTGRDLVIVAGGCGLAPLRPVIVQVLAQRHRYGRAVLVAGARTPQHFLFRDAAAEWAQNPLLEAELTVDTAGPEWPWQVGLVTEPLRRLTLDPGRTTALICGPEAMMRFSAQALLDNGMAARDIRVSLERNMQCGIGWCGHCQLGPLLLCRDGPVVTYDIAEPLLRIKEL</sequence>
<dbReference type="InterPro" id="IPR019480">
    <property type="entry name" value="Dihydroorotate_DH_Fe-S-bd"/>
</dbReference>
<dbReference type="PRINTS" id="PR00406">
    <property type="entry name" value="CYTB5RDTASE"/>
</dbReference>
<dbReference type="InterPro" id="IPR039261">
    <property type="entry name" value="FNR_nucleotide-bd"/>
</dbReference>
<dbReference type="SUPFAM" id="SSF63380">
    <property type="entry name" value="Riboflavin synthase domain-like"/>
    <property type="match status" value="1"/>
</dbReference>
<dbReference type="GO" id="GO:0046872">
    <property type="term" value="F:metal ion binding"/>
    <property type="evidence" value="ECO:0007669"/>
    <property type="project" value="UniProtKB-KW"/>
</dbReference>
<comment type="caution">
    <text evidence="3">The sequence shown here is derived from an EMBL/GenBank/DDBJ whole genome shotgun (WGS) entry which is preliminary data.</text>
</comment>
<accession>A0A1A2YSS1</accession>
<dbReference type="InterPro" id="IPR001433">
    <property type="entry name" value="OxRdtase_FAD/NAD-bd"/>
</dbReference>
<dbReference type="SUPFAM" id="SSF52343">
    <property type="entry name" value="Ferredoxin reductase-like, C-terminal NADP-linked domain"/>
    <property type="match status" value="1"/>
</dbReference>
<dbReference type="OrthoDB" id="9796486at2"/>
<comment type="cofactor">
    <cofactor evidence="1">
        <name>[2Fe-2S] cluster</name>
        <dbReference type="ChEBI" id="CHEBI:190135"/>
    </cofactor>
    <text evidence="1">Binds 1 [2Fe-2S] cluster per subunit.</text>
</comment>
<dbReference type="InterPro" id="IPR050353">
    <property type="entry name" value="PyrK_electron_transfer"/>
</dbReference>
<dbReference type="AlphaFoldDB" id="A0A1A2YSS1"/>
<proteinExistence type="predicted"/>
<dbReference type="Gene3D" id="3.40.50.80">
    <property type="entry name" value="Nucleotide-binding domain of ferredoxin-NADP reductase (FNR) module"/>
    <property type="match status" value="1"/>
</dbReference>
<feature type="binding site" evidence="1">
    <location>
        <position position="253"/>
    </location>
    <ligand>
        <name>[2Fe-2S] cluster</name>
        <dbReference type="ChEBI" id="CHEBI:190135"/>
    </ligand>
</feature>
<keyword evidence="1" id="KW-0479">Metal-binding</keyword>
<feature type="binding site" evidence="1">
    <location>
        <position position="264"/>
    </location>
    <ligand>
        <name>[2Fe-2S] cluster</name>
        <dbReference type="ChEBI" id="CHEBI:190135"/>
    </ligand>
</feature>
<feature type="binding site" evidence="1">
    <location>
        <position position="248"/>
    </location>
    <ligand>
        <name>[2Fe-2S] cluster</name>
        <dbReference type="ChEBI" id="CHEBI:190135"/>
    </ligand>
</feature>
<dbReference type="PANTHER" id="PTHR43513:SF1">
    <property type="entry name" value="ANAEROBIC SULFITE REDUCTASE SUBUNIT B"/>
    <property type="match status" value="1"/>
</dbReference>
<evidence type="ECO:0000313" key="3">
    <source>
        <dbReference type="EMBL" id="OBI40287.1"/>
    </source>
</evidence>
<keyword evidence="1" id="KW-0001">2Fe-2S</keyword>
<organism evidence="3 4">
    <name type="scientific">Mycobacterium kyorinense</name>
    <dbReference type="NCBI Taxonomy" id="487514"/>
    <lineage>
        <taxon>Bacteria</taxon>
        <taxon>Bacillati</taxon>
        <taxon>Actinomycetota</taxon>
        <taxon>Actinomycetes</taxon>
        <taxon>Mycobacteriales</taxon>
        <taxon>Mycobacteriaceae</taxon>
        <taxon>Mycobacterium</taxon>
    </lineage>
</organism>
<dbReference type="InterPro" id="IPR017938">
    <property type="entry name" value="Riboflavin_synthase-like_b-brl"/>
</dbReference>
<keyword evidence="1" id="KW-0408">Iron</keyword>
<dbReference type="InterPro" id="IPR012165">
    <property type="entry name" value="Cyt_c3_hydrogenase_gsu"/>
</dbReference>
<dbReference type="PANTHER" id="PTHR43513">
    <property type="entry name" value="DIHYDROOROTATE DEHYDROGENASE B (NAD(+)), ELECTRON TRANSFER SUBUNIT"/>
    <property type="match status" value="1"/>
</dbReference>
<evidence type="ECO:0000256" key="1">
    <source>
        <dbReference type="PIRSR" id="PIRSR006816-2"/>
    </source>
</evidence>
<keyword evidence="1" id="KW-0411">Iron-sulfur</keyword>
<name>A0A1A2YSS1_9MYCO</name>
<dbReference type="InterPro" id="IPR001709">
    <property type="entry name" value="Flavoprot_Pyr_Nucl_cyt_Rdtase"/>
</dbReference>
<gene>
    <name evidence="3" type="ORF">A5707_10240</name>
</gene>
<feature type="binding site" evidence="1">
    <location>
        <position position="256"/>
    </location>
    <ligand>
        <name>[2Fe-2S] cluster</name>
        <dbReference type="ChEBI" id="CHEBI:190135"/>
    </ligand>
</feature>
<dbReference type="Pfam" id="PF00175">
    <property type="entry name" value="NAD_binding_1"/>
    <property type="match status" value="1"/>
</dbReference>
<dbReference type="GO" id="GO:0016491">
    <property type="term" value="F:oxidoreductase activity"/>
    <property type="evidence" value="ECO:0007669"/>
    <property type="project" value="InterPro"/>
</dbReference>
<feature type="domain" description="FAD-binding FR-type" evidence="2">
    <location>
        <begin position="14"/>
        <end position="112"/>
    </location>
</feature>
<evidence type="ECO:0000259" key="2">
    <source>
        <dbReference type="PROSITE" id="PS51384"/>
    </source>
</evidence>
<dbReference type="PROSITE" id="PS51384">
    <property type="entry name" value="FAD_FR"/>
    <property type="match status" value="1"/>
</dbReference>
<dbReference type="GO" id="GO:0051537">
    <property type="term" value="F:2 iron, 2 sulfur cluster binding"/>
    <property type="evidence" value="ECO:0007669"/>
    <property type="project" value="UniProtKB-KW"/>
</dbReference>
<dbReference type="Proteomes" id="UP000093592">
    <property type="component" value="Unassembled WGS sequence"/>
</dbReference>
<dbReference type="CDD" id="cd06221">
    <property type="entry name" value="sulfite_reductase_like"/>
    <property type="match status" value="1"/>
</dbReference>
<dbReference type="GO" id="GO:0050660">
    <property type="term" value="F:flavin adenine dinucleotide binding"/>
    <property type="evidence" value="ECO:0007669"/>
    <property type="project" value="InterPro"/>
</dbReference>
<reference evidence="4" key="1">
    <citation type="submission" date="2016-06" db="EMBL/GenBank/DDBJ databases">
        <authorList>
            <person name="Sutton G."/>
            <person name="Brinkac L."/>
            <person name="Sanka R."/>
            <person name="Adams M."/>
            <person name="Lau E."/>
            <person name="Sam S."/>
            <person name="Sreng N."/>
            <person name="Him V."/>
            <person name="Kerleguer A."/>
            <person name="Cheng S."/>
        </authorList>
    </citation>
    <scope>NUCLEOTIDE SEQUENCE [LARGE SCALE GENOMIC DNA]</scope>
    <source>
        <strain evidence="4">E861</strain>
    </source>
</reference>
<dbReference type="Pfam" id="PF10418">
    <property type="entry name" value="DHODB_Fe-S_bind"/>
    <property type="match status" value="1"/>
</dbReference>
<protein>
    <submittedName>
        <fullName evidence="3">Oxidoreductase</fullName>
    </submittedName>
</protein>
<evidence type="ECO:0000313" key="4">
    <source>
        <dbReference type="Proteomes" id="UP000093592"/>
    </source>
</evidence>
<dbReference type="EMBL" id="LZKJ01000200">
    <property type="protein sequence ID" value="OBI40287.1"/>
    <property type="molecule type" value="Genomic_DNA"/>
</dbReference>
<dbReference type="InterPro" id="IPR017927">
    <property type="entry name" value="FAD-bd_FR_type"/>
</dbReference>
<dbReference type="RefSeq" id="WP_065016577.1">
    <property type="nucleotide sequence ID" value="NZ_LZKJ01000200.1"/>
</dbReference>